<dbReference type="SFLD" id="SFLDG01129">
    <property type="entry name" value="C1.5:_HAD__Beta-PGM__Phosphata"/>
    <property type="match status" value="1"/>
</dbReference>
<reference evidence="6" key="2">
    <citation type="submission" date="2022-10" db="EMBL/GenBank/DDBJ databases">
        <title>Human gut microbiome strain richness.</title>
        <authorList>
            <person name="Chen-Liaw A."/>
        </authorList>
    </citation>
    <scope>NUCLEOTIDE SEQUENCE</scope>
    <source>
        <strain evidence="6">A1_m1001262Bd0_191120</strain>
    </source>
</reference>
<organism evidence="4 7">
    <name type="scientific">Bacteroides uniformis</name>
    <dbReference type="NCBI Taxonomy" id="820"/>
    <lineage>
        <taxon>Bacteria</taxon>
        <taxon>Pseudomonadati</taxon>
        <taxon>Bacteroidota</taxon>
        <taxon>Bacteroidia</taxon>
        <taxon>Bacteroidales</taxon>
        <taxon>Bacteroidaceae</taxon>
        <taxon>Bacteroides</taxon>
    </lineage>
</organism>
<dbReference type="InterPro" id="IPR041492">
    <property type="entry name" value="HAD_2"/>
</dbReference>
<dbReference type="EMBL" id="WCTL01000004">
    <property type="protein sequence ID" value="KAB4238440.1"/>
    <property type="molecule type" value="Genomic_DNA"/>
</dbReference>
<dbReference type="Proteomes" id="UP000462376">
    <property type="component" value="Unassembled WGS sequence"/>
</dbReference>
<name>A0A139KCX9_BACUN</name>
<evidence type="ECO:0000313" key="5">
    <source>
        <dbReference type="EMBL" id="KAB4238440.1"/>
    </source>
</evidence>
<sequence length="221" mass="26139">MKRKIIVFDLDDTLYKEVDFLKSAYQEIASWLEDTYELKGVYNYMLFCYEHGMNVFLSVNHEYRLSVPLEIYLSKYRLHFPTLYLSELVESFLARMCKEECVLGLITDGRSITQSNKIKALGLGRYIAKENCIISESFGYSKPSLEPFLYFQHKYQEGDFYYIGDNVIRDFVAPNQLGWTTICLRDDGRNIHKQIPISHEMKPQYEISSFRELYKLVEMDL</sequence>
<evidence type="ECO:0000313" key="4">
    <source>
        <dbReference type="EMBL" id="KAB4090195.1"/>
    </source>
</evidence>
<dbReference type="Gene3D" id="3.40.50.1000">
    <property type="entry name" value="HAD superfamily/HAD-like"/>
    <property type="match status" value="1"/>
</dbReference>
<accession>A0A139KCX9</accession>
<comment type="caution">
    <text evidence="4">The sequence shown here is derived from an EMBL/GenBank/DDBJ whole genome shotgun (WGS) entry which is preliminary data.</text>
</comment>
<dbReference type="OrthoDB" id="9809962at2"/>
<evidence type="ECO:0000313" key="8">
    <source>
        <dbReference type="Proteomes" id="UP000462376"/>
    </source>
</evidence>
<dbReference type="GO" id="GO:0016791">
    <property type="term" value="F:phosphatase activity"/>
    <property type="evidence" value="ECO:0007669"/>
    <property type="project" value="TreeGrafter"/>
</dbReference>
<dbReference type="Pfam" id="PF13419">
    <property type="entry name" value="HAD_2"/>
    <property type="match status" value="1"/>
</dbReference>
<dbReference type="PANTHER" id="PTHR46470:SF2">
    <property type="entry name" value="GLYCERALDEHYDE 3-PHOSPHATE PHOSPHATASE"/>
    <property type="match status" value="1"/>
</dbReference>
<dbReference type="PANTHER" id="PTHR46470">
    <property type="entry name" value="N-ACYLNEURAMINATE-9-PHOSPHATASE"/>
    <property type="match status" value="1"/>
</dbReference>
<evidence type="ECO:0000256" key="3">
    <source>
        <dbReference type="ARBA" id="ARBA00022842"/>
    </source>
</evidence>
<evidence type="ECO:0000313" key="7">
    <source>
        <dbReference type="Proteomes" id="UP000432488"/>
    </source>
</evidence>
<dbReference type="InterPro" id="IPR023214">
    <property type="entry name" value="HAD_sf"/>
</dbReference>
<dbReference type="InterPro" id="IPR036412">
    <property type="entry name" value="HAD-like_sf"/>
</dbReference>
<dbReference type="SFLD" id="SFLDS00003">
    <property type="entry name" value="Haloacid_Dehalogenase"/>
    <property type="match status" value="1"/>
</dbReference>
<dbReference type="InterPro" id="IPR051400">
    <property type="entry name" value="HAD-like_hydrolase"/>
</dbReference>
<proteinExistence type="predicted"/>
<dbReference type="EMBL" id="JAQNQY010000013">
    <property type="protein sequence ID" value="MDC1753327.1"/>
    <property type="molecule type" value="Genomic_DNA"/>
</dbReference>
<dbReference type="RefSeq" id="WP_057097841.1">
    <property type="nucleotide sequence ID" value="NZ_CACRTC010000045.1"/>
</dbReference>
<keyword evidence="3" id="KW-0460">Magnesium</keyword>
<reference evidence="7 8" key="1">
    <citation type="journal article" date="2019" name="Nat. Med.">
        <title>A library of human gut bacterial isolates paired with longitudinal multiomics data enables mechanistic microbiome research.</title>
        <authorList>
            <person name="Poyet M."/>
            <person name="Groussin M."/>
            <person name="Gibbons S.M."/>
            <person name="Avila-Pacheco J."/>
            <person name="Jiang X."/>
            <person name="Kearney S.M."/>
            <person name="Perrotta A.R."/>
            <person name="Berdy B."/>
            <person name="Zhao S."/>
            <person name="Lieberman T.D."/>
            <person name="Swanson P.K."/>
            <person name="Smith M."/>
            <person name="Roesemann S."/>
            <person name="Alexander J.E."/>
            <person name="Rich S.A."/>
            <person name="Livny J."/>
            <person name="Vlamakis H."/>
            <person name="Clish C."/>
            <person name="Bullock K."/>
            <person name="Deik A."/>
            <person name="Scott J."/>
            <person name="Pierce K.A."/>
            <person name="Xavier R.J."/>
            <person name="Alm E.J."/>
        </authorList>
    </citation>
    <scope>NUCLEOTIDE SEQUENCE [LARGE SCALE GENOMIC DNA]</scope>
    <source>
        <strain evidence="4 7">BIOML-A42</strain>
        <strain evidence="5 8">BIOML-A5</strain>
    </source>
</reference>
<protein>
    <submittedName>
        <fullName evidence="4">HAD family hydrolase</fullName>
    </submittedName>
</protein>
<dbReference type="EMBL" id="WCUV01000009">
    <property type="protein sequence ID" value="KAB4090195.1"/>
    <property type="molecule type" value="Genomic_DNA"/>
</dbReference>
<dbReference type="SUPFAM" id="SSF56784">
    <property type="entry name" value="HAD-like"/>
    <property type="match status" value="1"/>
</dbReference>
<keyword evidence="1" id="KW-0479">Metal-binding</keyword>
<dbReference type="Proteomes" id="UP000432488">
    <property type="component" value="Unassembled WGS sequence"/>
</dbReference>
<evidence type="ECO:0000256" key="1">
    <source>
        <dbReference type="ARBA" id="ARBA00022723"/>
    </source>
</evidence>
<dbReference type="AlphaFoldDB" id="A0A139KCX9"/>
<evidence type="ECO:0000313" key="6">
    <source>
        <dbReference type="EMBL" id="MDC1753327.1"/>
    </source>
</evidence>
<gene>
    <name evidence="5" type="ORF">GAP47_07000</name>
    <name evidence="4" type="ORF">GAQ56_13870</name>
    <name evidence="6" type="ORF">POY80_12830</name>
</gene>
<dbReference type="Gene3D" id="1.10.150.520">
    <property type="match status" value="1"/>
</dbReference>
<dbReference type="Proteomes" id="UP001218502">
    <property type="component" value="Unassembled WGS sequence"/>
</dbReference>
<keyword evidence="2 4" id="KW-0378">Hydrolase</keyword>
<evidence type="ECO:0000256" key="2">
    <source>
        <dbReference type="ARBA" id="ARBA00022801"/>
    </source>
</evidence>
<dbReference type="GO" id="GO:0046872">
    <property type="term" value="F:metal ion binding"/>
    <property type="evidence" value="ECO:0007669"/>
    <property type="project" value="UniProtKB-KW"/>
</dbReference>